<reference evidence="2" key="1">
    <citation type="submission" date="2017-02" db="UniProtKB">
        <authorList>
            <consortium name="WormBaseParasite"/>
        </authorList>
    </citation>
    <scope>IDENTIFICATION</scope>
</reference>
<proteinExistence type="predicted"/>
<name>A0A0M3IWI1_ASCLU</name>
<dbReference type="AlphaFoldDB" id="A0A0M3IWI1"/>
<protein>
    <submittedName>
        <fullName evidence="2">Uncharacterized protein</fullName>
    </submittedName>
</protein>
<dbReference type="Proteomes" id="UP000036681">
    <property type="component" value="Unplaced"/>
</dbReference>
<accession>A0A0M3IWI1</accession>
<evidence type="ECO:0000313" key="2">
    <source>
        <dbReference type="WBParaSite" id="ALUE_0002310901-mRNA-1"/>
    </source>
</evidence>
<sequence length="34" mass="4007">MLCLARQLDVMSSKNLLQPALERFQPRRILIKHS</sequence>
<keyword evidence="1" id="KW-1185">Reference proteome</keyword>
<evidence type="ECO:0000313" key="1">
    <source>
        <dbReference type="Proteomes" id="UP000036681"/>
    </source>
</evidence>
<dbReference type="WBParaSite" id="ALUE_0002310901-mRNA-1">
    <property type="protein sequence ID" value="ALUE_0002310901-mRNA-1"/>
    <property type="gene ID" value="ALUE_0002310901"/>
</dbReference>
<organism evidence="1 2">
    <name type="scientific">Ascaris lumbricoides</name>
    <name type="common">Giant roundworm</name>
    <dbReference type="NCBI Taxonomy" id="6252"/>
    <lineage>
        <taxon>Eukaryota</taxon>
        <taxon>Metazoa</taxon>
        <taxon>Ecdysozoa</taxon>
        <taxon>Nematoda</taxon>
        <taxon>Chromadorea</taxon>
        <taxon>Rhabditida</taxon>
        <taxon>Spirurina</taxon>
        <taxon>Ascaridomorpha</taxon>
        <taxon>Ascaridoidea</taxon>
        <taxon>Ascarididae</taxon>
        <taxon>Ascaris</taxon>
    </lineage>
</organism>